<evidence type="ECO:0000313" key="1">
    <source>
        <dbReference type="EMBL" id="QOY53302.1"/>
    </source>
</evidence>
<accession>A0A7S7LXR6</accession>
<sequence length="225" mass="25843">MTTIIKIFLTIAIFSLTLNAKEISSEAVIENMIKAYGGERNLEKLSSYEQVWGIQRQTDGVKGTDYRKITLPHYLKTELIYPEKTEIRVVIKDRGTKEFSGRKVQAKGPMLDAMKLQLMRLFSPLTLRERIKDIKLFIEKEHFLLALKNNSITAKYYISKKSFLVEKTIGELKMGSNSMEFLTIYEDYKSVKGVMMPHKEIKYAGSVNTAVMTLKETKPMLSPNI</sequence>
<gene>
    <name evidence="1" type="ORF">HUE88_06405</name>
</gene>
<keyword evidence="2" id="KW-1185">Reference proteome</keyword>
<dbReference type="Proteomes" id="UP000593994">
    <property type="component" value="Chromosome"/>
</dbReference>
<dbReference type="AlphaFoldDB" id="A0A7S7LXR6"/>
<dbReference type="KEGG" id="sbal:HUE88_06405"/>
<evidence type="ECO:0008006" key="3">
    <source>
        <dbReference type="Google" id="ProtNLM"/>
    </source>
</evidence>
<protein>
    <recommendedName>
        <fullName evidence="3">Outer membrane lipoprotein carrier protein LolA</fullName>
    </recommendedName>
</protein>
<proteinExistence type="predicted"/>
<organism evidence="1 2">
    <name type="scientific">Candidatus Sulfurimonas baltica</name>
    <dbReference type="NCBI Taxonomy" id="2740404"/>
    <lineage>
        <taxon>Bacteria</taxon>
        <taxon>Pseudomonadati</taxon>
        <taxon>Campylobacterota</taxon>
        <taxon>Epsilonproteobacteria</taxon>
        <taxon>Campylobacterales</taxon>
        <taxon>Sulfurimonadaceae</taxon>
        <taxon>Sulfurimonas</taxon>
    </lineage>
</organism>
<name>A0A7S7LXR6_9BACT</name>
<dbReference type="EMBL" id="CP054492">
    <property type="protein sequence ID" value="QOY53302.1"/>
    <property type="molecule type" value="Genomic_DNA"/>
</dbReference>
<reference evidence="1 2" key="1">
    <citation type="submission" date="2020-05" db="EMBL/GenBank/DDBJ databases">
        <title>Sulfurimonas marisnigri, sp. nov., and Sulfurimonas baltica, sp. nov., manganese oxide reducing chemolithoautotrophs of the class Epsilonproteobacteria isolated from the pelagic redoxclines of the Black and Baltic Seas and emended description of the genus Sulfurimonas.</title>
        <authorList>
            <person name="Henkel J.V."/>
            <person name="Laudan C."/>
            <person name="Werner J."/>
            <person name="Neu T."/>
            <person name="Plewe S."/>
            <person name="Sproer C."/>
            <person name="Bunk B."/>
            <person name="Schulz-Vogt H.N."/>
        </authorList>
    </citation>
    <scope>NUCLEOTIDE SEQUENCE [LARGE SCALE GENOMIC DNA]</scope>
    <source>
        <strain evidence="1 2">GD2</strain>
    </source>
</reference>
<dbReference type="RefSeq" id="WP_194372234.1">
    <property type="nucleotide sequence ID" value="NZ_CP054492.1"/>
</dbReference>
<evidence type="ECO:0000313" key="2">
    <source>
        <dbReference type="Proteomes" id="UP000593994"/>
    </source>
</evidence>